<comment type="similarity">
    <text evidence="5">Belongs to the L2HGDH family.</text>
</comment>
<evidence type="ECO:0000256" key="4">
    <source>
        <dbReference type="ARBA" id="ARBA00023002"/>
    </source>
</evidence>
<comment type="caution">
    <text evidence="7">The sequence shown here is derived from an EMBL/GenBank/DDBJ whole genome shotgun (WGS) entry which is preliminary data.</text>
</comment>
<dbReference type="EC" id="1.1.3.15" evidence="7"/>
<keyword evidence="4 7" id="KW-0560">Oxidoreductase</keyword>
<dbReference type="Gene3D" id="3.30.9.10">
    <property type="entry name" value="D-Amino Acid Oxidase, subunit A, domain 2"/>
    <property type="match status" value="1"/>
</dbReference>
<comment type="cofactor">
    <cofactor evidence="1">
        <name>FAD</name>
        <dbReference type="ChEBI" id="CHEBI:57692"/>
    </cofactor>
</comment>
<dbReference type="Gene3D" id="3.50.50.60">
    <property type="entry name" value="FAD/NAD(P)-binding domain"/>
    <property type="match status" value="1"/>
</dbReference>
<feature type="domain" description="FAD dependent oxidoreductase" evidence="6">
    <location>
        <begin position="6"/>
        <end position="400"/>
    </location>
</feature>
<dbReference type="PANTHER" id="PTHR43104">
    <property type="entry name" value="L-2-HYDROXYGLUTARATE DEHYDROGENASE, MITOCHONDRIAL"/>
    <property type="match status" value="1"/>
</dbReference>
<organism evidence="7 8">
    <name type="scientific">Pseudovibrio axinellae</name>
    <dbReference type="NCBI Taxonomy" id="989403"/>
    <lineage>
        <taxon>Bacteria</taxon>
        <taxon>Pseudomonadati</taxon>
        <taxon>Pseudomonadota</taxon>
        <taxon>Alphaproteobacteria</taxon>
        <taxon>Hyphomicrobiales</taxon>
        <taxon>Stappiaceae</taxon>
        <taxon>Pseudovibrio</taxon>
    </lineage>
</organism>
<dbReference type="InterPro" id="IPR006076">
    <property type="entry name" value="FAD-dep_OxRdtase"/>
</dbReference>
<dbReference type="EMBL" id="LMCB01000139">
    <property type="protein sequence ID" value="KZL06689.1"/>
    <property type="molecule type" value="Genomic_DNA"/>
</dbReference>
<dbReference type="STRING" id="989403.SAMN05421798_11414"/>
<name>A0A161XBY1_9HYPH</name>
<accession>A0A161XBY1</accession>
<dbReference type="InterPro" id="IPR036188">
    <property type="entry name" value="FAD/NAD-bd_sf"/>
</dbReference>
<dbReference type="SUPFAM" id="SSF51905">
    <property type="entry name" value="FAD/NAD(P)-binding domain"/>
    <property type="match status" value="1"/>
</dbReference>
<dbReference type="GO" id="GO:0003973">
    <property type="term" value="F:(S)-2-hydroxy-acid oxidase activity"/>
    <property type="evidence" value="ECO:0007669"/>
    <property type="project" value="UniProtKB-EC"/>
</dbReference>
<evidence type="ECO:0000256" key="5">
    <source>
        <dbReference type="ARBA" id="ARBA00037941"/>
    </source>
</evidence>
<dbReference type="OrthoDB" id="9801699at2"/>
<evidence type="ECO:0000256" key="2">
    <source>
        <dbReference type="ARBA" id="ARBA00022630"/>
    </source>
</evidence>
<evidence type="ECO:0000313" key="7">
    <source>
        <dbReference type="EMBL" id="KZL06689.1"/>
    </source>
</evidence>
<dbReference type="Proteomes" id="UP000076577">
    <property type="component" value="Unassembled WGS sequence"/>
</dbReference>
<sequence>MADVECIVIGAGVVGLSAAYELARRGREVIVLEQHEIIGSEISARNSEVVHAGIYYPKNSLKSKACVQGKEMLYSFCEEFGVPYKRVGKLIVATEDSQVSMLDGIRARANANGVEDLLVLNEAQAQGFEPNLACKGALFSPSTGIVDSHSYMMALQGGLEAHGGLVVVGTKVTQIETGMRPSELMGADILVEEDLEAADQHLDDDEHDAFVAKNFKGDGFTVVMKDGYAITCHELVIAAGLHSNKMLSKLAGHMSCAVPKLYYAKGNYFSLPGDAPFSHLIYPVPVPGGLGVHLTLDMGTQARFGPDVEWIDEIDYEVNEARVEQFYAQIRKYYPDLVDGSLQADYSGIRPKLVPAGAEAADFAIWGEETHGVPGLVAYMGIESPGLTSSLALGSMGADRLIGA</sequence>
<evidence type="ECO:0000256" key="3">
    <source>
        <dbReference type="ARBA" id="ARBA00022827"/>
    </source>
</evidence>
<dbReference type="PANTHER" id="PTHR43104:SF4">
    <property type="entry name" value="L-2-HYDROXYGLUTARATE DEHYDROGENASE, MITOCHONDRIAL"/>
    <property type="match status" value="1"/>
</dbReference>
<gene>
    <name evidence="7" type="primary">lhgO</name>
    <name evidence="7" type="ORF">PsAD2_04202</name>
</gene>
<keyword evidence="3" id="KW-0274">FAD</keyword>
<dbReference type="Pfam" id="PF01266">
    <property type="entry name" value="DAO"/>
    <property type="match status" value="1"/>
</dbReference>
<reference evidence="7 8" key="1">
    <citation type="journal article" date="2016" name="Front. Microbiol.">
        <title>Comparative Genomic Analysis Reveals a Diverse Repertoire of Genes Involved in Prokaryote-Eukaryote Interactions within the Pseudovibrio Genus.</title>
        <authorList>
            <person name="Romano S."/>
            <person name="Fernandez-Guerra A."/>
            <person name="Reen F.J."/>
            <person name="Glockner F.O."/>
            <person name="Crowley S.P."/>
            <person name="O'Sullivan O."/>
            <person name="Cotter P.D."/>
            <person name="Adams C."/>
            <person name="Dobson A.D."/>
            <person name="O'Gara F."/>
        </authorList>
    </citation>
    <scope>NUCLEOTIDE SEQUENCE [LARGE SCALE GENOMIC DNA]</scope>
    <source>
        <strain evidence="7 8">Ad2</strain>
    </source>
</reference>
<dbReference type="AlphaFoldDB" id="A0A161XBY1"/>
<dbReference type="RefSeq" id="WP_068010343.1">
    <property type="nucleotide sequence ID" value="NZ_FOFM01000014.1"/>
</dbReference>
<dbReference type="GO" id="GO:0047545">
    <property type="term" value="F:(S)-2-hydroxyglutarate dehydrogenase activity"/>
    <property type="evidence" value="ECO:0007669"/>
    <property type="project" value="TreeGrafter"/>
</dbReference>
<evidence type="ECO:0000313" key="8">
    <source>
        <dbReference type="Proteomes" id="UP000076577"/>
    </source>
</evidence>
<dbReference type="PATRIC" id="fig|989403.3.peg.4593"/>
<evidence type="ECO:0000259" key="6">
    <source>
        <dbReference type="Pfam" id="PF01266"/>
    </source>
</evidence>
<keyword evidence="8" id="KW-1185">Reference proteome</keyword>
<evidence type="ECO:0000256" key="1">
    <source>
        <dbReference type="ARBA" id="ARBA00001974"/>
    </source>
</evidence>
<proteinExistence type="inferred from homology"/>
<protein>
    <submittedName>
        <fullName evidence="7">L-2-hydroxyglutarate oxidase LhgO</fullName>
        <ecNumber evidence="7">1.1.3.15</ecNumber>
    </submittedName>
</protein>
<keyword evidence="2" id="KW-0285">Flavoprotein</keyword>